<evidence type="ECO:0000313" key="3">
    <source>
        <dbReference type="Proteomes" id="UP000053411"/>
    </source>
</evidence>
<dbReference type="EMBL" id="KN848076">
    <property type="protein sequence ID" value="KIX96832.1"/>
    <property type="molecule type" value="Genomic_DNA"/>
</dbReference>
<accession>A0A0D2JTL6</accession>
<reference evidence="2 3" key="1">
    <citation type="submission" date="2015-01" db="EMBL/GenBank/DDBJ databases">
        <title>The Genome Sequence of Fonsecaea multimorphosa CBS 102226.</title>
        <authorList>
            <consortium name="The Broad Institute Genomics Platform"/>
            <person name="Cuomo C."/>
            <person name="de Hoog S."/>
            <person name="Gorbushina A."/>
            <person name="Stielow B."/>
            <person name="Teixiera M."/>
            <person name="Abouelleil A."/>
            <person name="Chapman S.B."/>
            <person name="Priest M."/>
            <person name="Young S.K."/>
            <person name="Wortman J."/>
            <person name="Nusbaum C."/>
            <person name="Birren B."/>
        </authorList>
    </citation>
    <scope>NUCLEOTIDE SEQUENCE [LARGE SCALE GENOMIC DNA]</scope>
    <source>
        <strain evidence="2 3">CBS 102226</strain>
    </source>
</reference>
<dbReference type="Proteomes" id="UP000053411">
    <property type="component" value="Unassembled WGS sequence"/>
</dbReference>
<feature type="region of interest" description="Disordered" evidence="1">
    <location>
        <begin position="55"/>
        <end position="90"/>
    </location>
</feature>
<gene>
    <name evidence="2" type="ORF">Z520_07552</name>
</gene>
<keyword evidence="3" id="KW-1185">Reference proteome</keyword>
<protein>
    <submittedName>
        <fullName evidence="2">Uncharacterized protein</fullName>
    </submittedName>
</protein>
<dbReference type="VEuPathDB" id="FungiDB:Z520_07552"/>
<dbReference type="OrthoDB" id="4151620at2759"/>
<evidence type="ECO:0000256" key="1">
    <source>
        <dbReference type="SAM" id="MobiDB-lite"/>
    </source>
</evidence>
<name>A0A0D2JTL6_9EURO</name>
<proteinExistence type="predicted"/>
<dbReference type="AlphaFoldDB" id="A0A0D2JTL6"/>
<feature type="compositionally biased region" description="Polar residues" evidence="1">
    <location>
        <begin position="56"/>
        <end position="69"/>
    </location>
</feature>
<organism evidence="2 3">
    <name type="scientific">Fonsecaea multimorphosa CBS 102226</name>
    <dbReference type="NCBI Taxonomy" id="1442371"/>
    <lineage>
        <taxon>Eukaryota</taxon>
        <taxon>Fungi</taxon>
        <taxon>Dikarya</taxon>
        <taxon>Ascomycota</taxon>
        <taxon>Pezizomycotina</taxon>
        <taxon>Eurotiomycetes</taxon>
        <taxon>Chaetothyriomycetidae</taxon>
        <taxon>Chaetothyriales</taxon>
        <taxon>Herpotrichiellaceae</taxon>
        <taxon>Fonsecaea</taxon>
    </lineage>
</organism>
<evidence type="ECO:0000313" key="2">
    <source>
        <dbReference type="EMBL" id="KIX96832.1"/>
    </source>
</evidence>
<dbReference type="RefSeq" id="XP_016630955.1">
    <property type="nucleotide sequence ID" value="XM_016778049.1"/>
</dbReference>
<dbReference type="GeneID" id="27713298"/>
<sequence>MAPVESQEHRRRRIPLTAFALVTVPEDPMLAVYLRNREAIDISMEKRMVRADLAAGSNSGTTSDSTIAFTQRRHVDGPSSAAEDSLNGRVQASSSMELELDKFMATLTATVSPDAVIKTIASTKGHTASRGA</sequence>